<reference evidence="1 2" key="1">
    <citation type="journal article" date="2021" name="Hortic Res">
        <title>High-quality reference genome and annotation aids understanding of berry development for evergreen blueberry (Vaccinium darrowii).</title>
        <authorList>
            <person name="Yu J."/>
            <person name="Hulse-Kemp A.M."/>
            <person name="Babiker E."/>
            <person name="Staton M."/>
        </authorList>
    </citation>
    <scope>NUCLEOTIDE SEQUENCE [LARGE SCALE GENOMIC DNA]</scope>
    <source>
        <strain evidence="2">cv. NJ 8807/NJ 8810</strain>
        <tissue evidence="1">Young leaf</tissue>
    </source>
</reference>
<evidence type="ECO:0000313" key="1">
    <source>
        <dbReference type="EMBL" id="KAH7847182.1"/>
    </source>
</evidence>
<gene>
    <name evidence="1" type="ORF">Vadar_022948</name>
</gene>
<comment type="caution">
    <text evidence="1">The sequence shown here is derived from an EMBL/GenBank/DDBJ whole genome shotgun (WGS) entry which is preliminary data.</text>
</comment>
<dbReference type="Proteomes" id="UP000828048">
    <property type="component" value="Chromosome 5"/>
</dbReference>
<dbReference type="EMBL" id="CM037155">
    <property type="protein sequence ID" value="KAH7847182.1"/>
    <property type="molecule type" value="Genomic_DNA"/>
</dbReference>
<protein>
    <submittedName>
        <fullName evidence="1">Uncharacterized protein</fullName>
    </submittedName>
</protein>
<keyword evidence="2" id="KW-1185">Reference proteome</keyword>
<name>A0ACB7Y120_9ERIC</name>
<evidence type="ECO:0000313" key="2">
    <source>
        <dbReference type="Proteomes" id="UP000828048"/>
    </source>
</evidence>
<proteinExistence type="predicted"/>
<accession>A0ACB7Y120</accession>
<organism evidence="1 2">
    <name type="scientific">Vaccinium darrowii</name>
    <dbReference type="NCBI Taxonomy" id="229202"/>
    <lineage>
        <taxon>Eukaryota</taxon>
        <taxon>Viridiplantae</taxon>
        <taxon>Streptophyta</taxon>
        <taxon>Embryophyta</taxon>
        <taxon>Tracheophyta</taxon>
        <taxon>Spermatophyta</taxon>
        <taxon>Magnoliopsida</taxon>
        <taxon>eudicotyledons</taxon>
        <taxon>Gunneridae</taxon>
        <taxon>Pentapetalae</taxon>
        <taxon>asterids</taxon>
        <taxon>Ericales</taxon>
        <taxon>Ericaceae</taxon>
        <taxon>Vaccinioideae</taxon>
        <taxon>Vaccinieae</taxon>
        <taxon>Vaccinium</taxon>
    </lineage>
</organism>
<sequence length="221" mass="25030">MSVVKICRWLSSIATLLVVVLPIATASFDFFKLSIQWPPAFKYPGFTPSPLNFTIHGLWPHNFTTTAPLPCKAQAPYTWVTGPLLGRLQKSWPNVRQGTQLNQKFWEHEWDSHGGCSETTYNQMAYLTLAADLNDKHNILLSLRAANITRGASASLLAFEQAIKSHTTKWPELACRWDKPLRVLWEVRICYDSSSLAIIDCPLNQHPTICSTRWSGPIYFP</sequence>